<comment type="caution">
    <text evidence="5">The sequence shown here is derived from an EMBL/GenBank/DDBJ whole genome shotgun (WGS) entry which is preliminary data.</text>
</comment>
<dbReference type="AlphaFoldDB" id="A0A3D9JT21"/>
<accession>A0A3D9JT21</accession>
<name>A0A3D9JT21_9BACL</name>
<dbReference type="EMBL" id="QRDZ01000010">
    <property type="protein sequence ID" value="RED76929.1"/>
    <property type="molecule type" value="Genomic_DNA"/>
</dbReference>
<dbReference type="Gene3D" id="1.10.10.60">
    <property type="entry name" value="Homeodomain-like"/>
    <property type="match status" value="2"/>
</dbReference>
<gene>
    <name evidence="5" type="ORF">DFP98_110152</name>
</gene>
<evidence type="ECO:0000259" key="4">
    <source>
        <dbReference type="PROSITE" id="PS01124"/>
    </source>
</evidence>
<dbReference type="PROSITE" id="PS00041">
    <property type="entry name" value="HTH_ARAC_FAMILY_1"/>
    <property type="match status" value="1"/>
</dbReference>
<dbReference type="PANTHER" id="PTHR43280">
    <property type="entry name" value="ARAC-FAMILY TRANSCRIPTIONAL REGULATOR"/>
    <property type="match status" value="1"/>
</dbReference>
<dbReference type="Proteomes" id="UP000256977">
    <property type="component" value="Unassembled WGS sequence"/>
</dbReference>
<protein>
    <submittedName>
        <fullName evidence="5">AraC-like DNA-binding protein</fullName>
    </submittedName>
</protein>
<keyword evidence="1" id="KW-0805">Transcription regulation</keyword>
<dbReference type="InterPro" id="IPR018060">
    <property type="entry name" value="HTH_AraC"/>
</dbReference>
<feature type="domain" description="HTH araC/xylS-type" evidence="4">
    <location>
        <begin position="206"/>
        <end position="304"/>
    </location>
</feature>
<keyword evidence="2 5" id="KW-0238">DNA-binding</keyword>
<dbReference type="GO" id="GO:0043565">
    <property type="term" value="F:sequence-specific DNA binding"/>
    <property type="evidence" value="ECO:0007669"/>
    <property type="project" value="InterPro"/>
</dbReference>
<organism evidence="5 6">
    <name type="scientific">Cohnella phaseoli</name>
    <dbReference type="NCBI Taxonomy" id="456490"/>
    <lineage>
        <taxon>Bacteria</taxon>
        <taxon>Bacillati</taxon>
        <taxon>Bacillota</taxon>
        <taxon>Bacilli</taxon>
        <taxon>Bacillales</taxon>
        <taxon>Paenibacillaceae</taxon>
        <taxon>Cohnella</taxon>
    </lineage>
</organism>
<proteinExistence type="predicted"/>
<dbReference type="PROSITE" id="PS01124">
    <property type="entry name" value="HTH_ARAC_FAMILY_2"/>
    <property type="match status" value="1"/>
</dbReference>
<sequence>MFEKSSVFTASEHNVREAFPFAITHWIHDAHKEILWHSHEFIEIAFIVDGSASHVFQAPNSKKFESRVSKGDIFIINPGEMHTYKMLKDEQIEVINVLFYSNIVDWTLIRDAEEMELMDFFYVQPFLPPEARFGNILRLNKEEAVLARQMVENLVYEYKNKKANYKLLIKLIMTQLIVVLSRMFAEQMNVYSSLGLVKALKVENIHRVLGYLERHYSENITLEQLAKISISSERQMTRIFKNITGETIFGYLHKLRIEKAKSLLLVTDNKISDICTAVGFNDISFFNKVFKKIVGVSPKDYRTSEAQAGGIKNEFIGTLDIERQGGDGVV</sequence>
<keyword evidence="3" id="KW-0804">Transcription</keyword>
<dbReference type="SMART" id="SM00342">
    <property type="entry name" value="HTH_ARAC"/>
    <property type="match status" value="1"/>
</dbReference>
<dbReference type="GO" id="GO:0003700">
    <property type="term" value="F:DNA-binding transcription factor activity"/>
    <property type="evidence" value="ECO:0007669"/>
    <property type="project" value="InterPro"/>
</dbReference>
<evidence type="ECO:0000256" key="2">
    <source>
        <dbReference type="ARBA" id="ARBA00023125"/>
    </source>
</evidence>
<dbReference type="PRINTS" id="PR00032">
    <property type="entry name" value="HTHARAC"/>
</dbReference>
<dbReference type="Pfam" id="PF12833">
    <property type="entry name" value="HTH_18"/>
    <property type="match status" value="1"/>
</dbReference>
<dbReference type="PANTHER" id="PTHR43280:SF28">
    <property type="entry name" value="HTH-TYPE TRANSCRIPTIONAL ACTIVATOR RHAS"/>
    <property type="match status" value="1"/>
</dbReference>
<evidence type="ECO:0000256" key="1">
    <source>
        <dbReference type="ARBA" id="ARBA00023015"/>
    </source>
</evidence>
<keyword evidence="6" id="KW-1185">Reference proteome</keyword>
<evidence type="ECO:0000313" key="5">
    <source>
        <dbReference type="EMBL" id="RED76929.1"/>
    </source>
</evidence>
<dbReference type="InterPro" id="IPR018062">
    <property type="entry name" value="HTH_AraC-typ_CS"/>
</dbReference>
<evidence type="ECO:0000256" key="3">
    <source>
        <dbReference type="ARBA" id="ARBA00023163"/>
    </source>
</evidence>
<dbReference type="Pfam" id="PF02311">
    <property type="entry name" value="AraC_binding"/>
    <property type="match status" value="1"/>
</dbReference>
<dbReference type="InterPro" id="IPR020449">
    <property type="entry name" value="Tscrpt_reg_AraC-type_HTH"/>
</dbReference>
<dbReference type="Gene3D" id="2.60.120.10">
    <property type="entry name" value="Jelly Rolls"/>
    <property type="match status" value="1"/>
</dbReference>
<dbReference type="SUPFAM" id="SSF51182">
    <property type="entry name" value="RmlC-like cupins"/>
    <property type="match status" value="1"/>
</dbReference>
<dbReference type="InterPro" id="IPR009057">
    <property type="entry name" value="Homeodomain-like_sf"/>
</dbReference>
<dbReference type="InterPro" id="IPR003313">
    <property type="entry name" value="AraC-bd"/>
</dbReference>
<dbReference type="InterPro" id="IPR011051">
    <property type="entry name" value="RmlC_Cupin_sf"/>
</dbReference>
<dbReference type="SUPFAM" id="SSF46689">
    <property type="entry name" value="Homeodomain-like"/>
    <property type="match status" value="2"/>
</dbReference>
<evidence type="ECO:0000313" key="6">
    <source>
        <dbReference type="Proteomes" id="UP000256977"/>
    </source>
</evidence>
<reference evidence="5 6" key="1">
    <citation type="submission" date="2018-07" db="EMBL/GenBank/DDBJ databases">
        <title>Genomic Encyclopedia of Type Strains, Phase III (KMG-III): the genomes of soil and plant-associated and newly described type strains.</title>
        <authorList>
            <person name="Whitman W."/>
        </authorList>
    </citation>
    <scope>NUCLEOTIDE SEQUENCE [LARGE SCALE GENOMIC DNA]</scope>
    <source>
        <strain evidence="5 6">CECT 7287</strain>
    </source>
</reference>
<dbReference type="InterPro" id="IPR014710">
    <property type="entry name" value="RmlC-like_jellyroll"/>
</dbReference>